<name>A0A3B1D3Y7_9ZZZZ</name>
<protein>
    <submittedName>
        <fullName evidence="4">Capsule biosynthesis protein capA</fullName>
    </submittedName>
</protein>
<organism evidence="4">
    <name type="scientific">hydrothermal vent metagenome</name>
    <dbReference type="NCBI Taxonomy" id="652676"/>
    <lineage>
        <taxon>unclassified sequences</taxon>
        <taxon>metagenomes</taxon>
        <taxon>ecological metagenomes</taxon>
    </lineage>
</organism>
<dbReference type="PANTHER" id="PTHR33393:SF12">
    <property type="entry name" value="CAPSULE BIOSYNTHESIS PROTEIN CAPA"/>
    <property type="match status" value="1"/>
</dbReference>
<dbReference type="EMBL" id="UOGD01000253">
    <property type="protein sequence ID" value="VAX23467.1"/>
    <property type="molecule type" value="Genomic_DNA"/>
</dbReference>
<dbReference type="InterPro" id="IPR052169">
    <property type="entry name" value="CW_Biosynth-Accessory"/>
</dbReference>
<dbReference type="SMART" id="SM00854">
    <property type="entry name" value="PGA_cap"/>
    <property type="match status" value="1"/>
</dbReference>
<reference evidence="4" key="1">
    <citation type="submission" date="2018-06" db="EMBL/GenBank/DDBJ databases">
        <authorList>
            <person name="Zhirakovskaya E."/>
        </authorList>
    </citation>
    <scope>NUCLEOTIDE SEQUENCE</scope>
</reference>
<dbReference type="InterPro" id="IPR019079">
    <property type="entry name" value="Capsule_synth_CapA"/>
</dbReference>
<evidence type="ECO:0000313" key="4">
    <source>
        <dbReference type="EMBL" id="VAX23467.1"/>
    </source>
</evidence>
<comment type="similarity">
    <text evidence="1">Belongs to the CapA family.</text>
</comment>
<evidence type="ECO:0000256" key="2">
    <source>
        <dbReference type="SAM" id="Phobius"/>
    </source>
</evidence>
<dbReference type="CDD" id="cd07381">
    <property type="entry name" value="MPP_CapA"/>
    <property type="match status" value="1"/>
</dbReference>
<dbReference type="AlphaFoldDB" id="A0A3B1D3Y7"/>
<accession>A0A3B1D3Y7</accession>
<keyword evidence="2" id="KW-1133">Transmembrane helix</keyword>
<dbReference type="PANTHER" id="PTHR33393">
    <property type="entry name" value="POLYGLUTAMINE SYNTHESIS ACCESSORY PROTEIN RV0574C-RELATED"/>
    <property type="match status" value="1"/>
</dbReference>
<dbReference type="Gene3D" id="3.60.21.10">
    <property type="match status" value="1"/>
</dbReference>
<dbReference type="InterPro" id="IPR029052">
    <property type="entry name" value="Metallo-depent_PP-like"/>
</dbReference>
<evidence type="ECO:0000259" key="3">
    <source>
        <dbReference type="SMART" id="SM00854"/>
    </source>
</evidence>
<sequence length="441" mass="50946">MIDTSNVLNKRYMNKQFFNIISLVFFTYSGFVFSQQLSKNNVDGDSSVTVTFSVVGDVMCHSTQFNYALREDSTYDFKPVYRKIKKYFDNSDVVIGNLETVVAGKDIEYSGYPVFNTPEDFLKGLKYAGFDILVTGNNHSYDHQKKGILNTIDFIRENGMKNTGTYKSQEERDSVQLFEQSGLKFALLSYTYGVNLYRIPEKNKFLVNRINPELIKHDIEKAKSKGADLVIIYFHFGKEYARTENRYQRNIVDKTIGFGADIILGAHPHTLQPVEFYKTVDANIDTGFVAFSLGNFISNQRWRYSDGGTVLNFSVTKDFKTNTIKLDAVRYLPIWIFKGVTSWGLEYLILPSDIAADNSYPSYFTEEDKELMLQCYNDTKELMESRTKYIVLDSIDKSAYRKWKIEQEKFISFIAKIPYKPDNPKSFVVKADSLEFFNQKD</sequence>
<keyword evidence="2" id="KW-0812">Transmembrane</keyword>
<evidence type="ECO:0000256" key="1">
    <source>
        <dbReference type="ARBA" id="ARBA00005662"/>
    </source>
</evidence>
<proteinExistence type="inferred from homology"/>
<dbReference type="SUPFAM" id="SSF56300">
    <property type="entry name" value="Metallo-dependent phosphatases"/>
    <property type="match status" value="1"/>
</dbReference>
<dbReference type="Pfam" id="PF09587">
    <property type="entry name" value="PGA_cap"/>
    <property type="match status" value="1"/>
</dbReference>
<feature type="domain" description="Capsule synthesis protein CapA" evidence="3">
    <location>
        <begin position="51"/>
        <end position="300"/>
    </location>
</feature>
<feature type="transmembrane region" description="Helical" evidence="2">
    <location>
        <begin position="17"/>
        <end position="34"/>
    </location>
</feature>
<keyword evidence="2" id="KW-0472">Membrane</keyword>
<gene>
    <name evidence="4" type="ORF">MNBD_IGNAVI01-301</name>
</gene>